<dbReference type="EMBL" id="FJ483968">
    <property type="protein sequence ID" value="AEV80377.1"/>
    <property type="molecule type" value="Genomic_DNA"/>
</dbReference>
<keyword evidence="1" id="KW-0472">Membrane</keyword>
<evidence type="ECO:0000313" key="3">
    <source>
        <dbReference type="EMBL" id="AEV80377.1"/>
    </source>
</evidence>
<evidence type="ECO:0000313" key="4">
    <source>
        <dbReference type="Proteomes" id="UP000116555"/>
    </source>
</evidence>
<gene>
    <name evidence="3" type="primary">RL11R</name>
</gene>
<dbReference type="RefSeq" id="YP_004935988.1">
    <property type="nucleotide sequence ID" value="NC_012783.2"/>
</dbReference>
<dbReference type="OrthoDB" id="35927at10239"/>
<keyword evidence="1" id="KW-0812">Transmembrane</keyword>
<dbReference type="Proteomes" id="UP000116555">
    <property type="component" value="Segment"/>
</dbReference>
<keyword evidence="4" id="KW-1185">Reference proteome</keyword>
<name>G8XT84_SCMVC</name>
<organism evidence="3 4">
    <name type="scientific">Simian cytomegalovirus (strain Colburn)</name>
    <dbReference type="NCBI Taxonomy" id="50292"/>
    <lineage>
        <taxon>Viruses</taxon>
        <taxon>Duplodnaviria</taxon>
        <taxon>Heunggongvirae</taxon>
        <taxon>Peploviricota</taxon>
        <taxon>Herviviricetes</taxon>
        <taxon>Herpesvirales</taxon>
        <taxon>Orthoherpesviridae</taxon>
        <taxon>Betaherpesvirinae</taxon>
        <taxon>Cytomegalovirus</taxon>
        <taxon>Cytomegalovirus cercopithecinebeta5</taxon>
    </lineage>
</organism>
<accession>G8XT84</accession>
<keyword evidence="1" id="KW-1133">Transmembrane helix</keyword>
<proteinExistence type="predicted"/>
<feature type="transmembrane region" description="Helical" evidence="1">
    <location>
        <begin position="155"/>
        <end position="173"/>
    </location>
</feature>
<evidence type="ECO:0000256" key="1">
    <source>
        <dbReference type="SAM" id="Phobius"/>
    </source>
</evidence>
<dbReference type="Pfam" id="PF02440">
    <property type="entry name" value="Adeno_E3_CR1"/>
    <property type="match status" value="1"/>
</dbReference>
<dbReference type="KEGG" id="vg:25026430"/>
<protein>
    <submittedName>
        <fullName evidence="3">Membrane protein RL11R</fullName>
    </submittedName>
</protein>
<feature type="domain" description="Adenovirus E3 region protein CR1" evidence="2">
    <location>
        <begin position="32"/>
        <end position="111"/>
    </location>
</feature>
<evidence type="ECO:0000259" key="2">
    <source>
        <dbReference type="Pfam" id="PF02440"/>
    </source>
</evidence>
<sequence length="211" mass="24798">MWHRMVKCHIILLYLFKGHAPNTLRCKHTWLINATVNTNVTLNGTMVLNDCSIGWYRNYGAYEPLCQYDATKSDKMTTYKKIHYTCQNSSLIIFNVNRSASGEYFTYGHYHYDCIREKICYKLIILLPTSPTVSTLPPLTNSLITFEKQISPVTTIWSTLLGSTLSLAFAYLVRTAYHYWRHGYYYVPQLWRRRPSEHQTYRLTDPQIQTN</sequence>
<dbReference type="InterPro" id="IPR003471">
    <property type="entry name" value="Adeno_E3_CR1"/>
</dbReference>
<organismHost>
    <name type="scientific">Macaca</name>
    <name type="common">macaques</name>
    <dbReference type="NCBI Taxonomy" id="9539"/>
</organismHost>
<reference evidence="3 4" key="1">
    <citation type="submission" date="2011-12" db="EMBL/GenBank/DDBJ databases">
        <title>Comparative genomics of primate cytomegaloviruses.</title>
        <authorList>
            <person name="Davison A.J."/>
            <person name="Holton M."/>
            <person name="Dolan A."/>
            <person name="Dargan D.J."/>
            <person name="Gatherer D."/>
            <person name="Hayward G.S."/>
        </authorList>
    </citation>
    <scope>NUCLEOTIDE SEQUENCE [LARGE SCALE GENOMIC DNA]</scope>
    <source>
        <strain evidence="3">2715</strain>
    </source>
</reference>
<dbReference type="GeneID" id="25026430"/>